<feature type="region of interest" description="UBR4 E3 catalytic module" evidence="1">
    <location>
        <begin position="139"/>
        <end position="668"/>
    </location>
</feature>
<dbReference type="PANTHER" id="PTHR21725:SF1">
    <property type="entry name" value="E3 UBIQUITIN-PROTEIN LIGASE UBR4"/>
    <property type="match status" value="1"/>
</dbReference>
<gene>
    <name evidence="4" type="ORF">DC041_0005435</name>
</gene>
<dbReference type="STRING" id="6184.A0A430Q572"/>
<dbReference type="Pfam" id="PF13764">
    <property type="entry name" value="E3_UbLigase_R4"/>
    <property type="match status" value="2"/>
</dbReference>
<dbReference type="GO" id="GO:0008270">
    <property type="term" value="F:zinc ion binding"/>
    <property type="evidence" value="ECO:0007669"/>
    <property type="project" value="UniProtKB-KW"/>
</dbReference>
<comment type="similarity">
    <text evidence="1">Belongs to the UBR4 family.</text>
</comment>
<evidence type="ECO:0000313" key="4">
    <source>
        <dbReference type="EMBL" id="RTG82848.1"/>
    </source>
</evidence>
<sequence length="668" mass="75078">MNSVDLNSIKFLLNFITTHPNIPNISVDVARLLGLMTFSDEEKMDAIIDFLKINLDQLNYNGALFKRKVKQNAMLLQTSLHFLWSTYPLSCIDNTNNNFDESLSTTTTSSMSNAHIFFYHIIFFISTTDPEVTKFLSEPSLPYVLQLLHVCVDGDQEATILSQPECLVESGRRRIEAYQLLCLFHQLETSKLSGRVGLLAEDMLNDWANKEDNNKINVSMKNPTTTIGQVIHSLRDATLRRTRSLAQNMREKRLRSLNMRVNEKGQVAMVETDRLNKMTAVVQEETGLSCVICHEGLRIAPNEALGIYVYVRRCVLEENIYITGCEPAINFTNPPSNIPDGYSTLSNFSYKASSENEWTVAQRHNWDVGCNNILPILNPPTSSFAAPSSTSSSTTTSSSDSKAASLKTVKQQQQAPDTVYAGHLANFMDFIMHKLSICPGYVMALHDIKLLLLRFACNRTFTVETGGGGKESNIQLLPHLMQVYLHSLLMSSHVEQELEALKQFTEVPSSYWAKSDKCWITTGPLYRLVAALHLWSRDEWHNHRATLLHSLLYMALGRSNNATCSTSTVDSQFTLIKPYLIYFGLIDSIYEYLFKNVPLTSSIETKLKSVTSSSSGSVSQTSPSWSVSLSQYIRTSDEALMKAAPKLLAYFEENLLTISSVEEFLDVT</sequence>
<feature type="non-terminal residue" evidence="4">
    <location>
        <position position="668"/>
    </location>
</feature>
<keyword evidence="5" id="KW-1185">Reference proteome</keyword>
<dbReference type="PROSITE" id="PS52043">
    <property type="entry name" value="UBR4_E3"/>
    <property type="match status" value="1"/>
</dbReference>
<accession>A0A430Q572</accession>
<dbReference type="PANTHER" id="PTHR21725">
    <property type="entry name" value="E3 UBIQUITIN-PROTEIN LIGASE UBR4"/>
    <property type="match status" value="1"/>
</dbReference>
<protein>
    <submittedName>
        <fullName evidence="4">E3 ubiquitin-protein ligase UBR4</fullName>
    </submittedName>
</protein>
<feature type="compositionally biased region" description="Low complexity" evidence="2">
    <location>
        <begin position="383"/>
        <end position="405"/>
    </location>
</feature>
<dbReference type="EMBL" id="QMKO01002673">
    <property type="protein sequence ID" value="RTG82848.1"/>
    <property type="molecule type" value="Genomic_DNA"/>
</dbReference>
<evidence type="ECO:0000259" key="3">
    <source>
        <dbReference type="Pfam" id="PF13764"/>
    </source>
</evidence>
<evidence type="ECO:0000256" key="2">
    <source>
        <dbReference type="SAM" id="MobiDB-lite"/>
    </source>
</evidence>
<dbReference type="AlphaFoldDB" id="A0A430Q572"/>
<organism evidence="4 5">
    <name type="scientific">Schistosoma bovis</name>
    <name type="common">Blood fluke</name>
    <dbReference type="NCBI Taxonomy" id="6184"/>
    <lineage>
        <taxon>Eukaryota</taxon>
        <taxon>Metazoa</taxon>
        <taxon>Spiralia</taxon>
        <taxon>Lophotrochozoa</taxon>
        <taxon>Platyhelminthes</taxon>
        <taxon>Trematoda</taxon>
        <taxon>Digenea</taxon>
        <taxon>Strigeidida</taxon>
        <taxon>Schistosomatoidea</taxon>
        <taxon>Schistosomatidae</taxon>
        <taxon>Schistosoma</taxon>
    </lineage>
</organism>
<dbReference type="InterPro" id="IPR025704">
    <property type="entry name" value="E3_Ub_ligase_UBR4_C"/>
</dbReference>
<name>A0A430Q572_SCHBO</name>
<feature type="region of interest" description="Disordered" evidence="2">
    <location>
        <begin position="383"/>
        <end position="410"/>
    </location>
</feature>
<keyword evidence="1" id="KW-0862">Zinc</keyword>
<keyword evidence="1" id="KW-0863">Zinc-finger</keyword>
<dbReference type="Proteomes" id="UP000290809">
    <property type="component" value="Unassembled WGS sequence"/>
</dbReference>
<dbReference type="InterPro" id="IPR045189">
    <property type="entry name" value="UBR4-like"/>
</dbReference>
<feature type="domain" description="E3 ubiquitin ligase UBR4 C-terminal" evidence="3">
    <location>
        <begin position="414"/>
        <end position="668"/>
    </location>
</feature>
<reference evidence="4 5" key="1">
    <citation type="journal article" date="2019" name="PLoS Pathog.">
        <title>Genome sequence of the bovine parasite Schistosoma bovis Tanzania.</title>
        <authorList>
            <person name="Oey H."/>
            <person name="Zakrzewski M."/>
            <person name="Gobert G."/>
            <person name="Gravermann K."/>
            <person name="Stoye J."/>
            <person name="Jones M."/>
            <person name="Mcmanus D."/>
            <person name="Krause L."/>
        </authorList>
    </citation>
    <scope>NUCLEOTIDE SEQUENCE [LARGE SCALE GENOMIC DNA]</scope>
    <source>
        <strain evidence="4 5">TAN1997</strain>
    </source>
</reference>
<keyword evidence="1" id="KW-0479">Metal-binding</keyword>
<feature type="domain" description="E3 ubiquitin ligase UBR4 C-terminal" evidence="3">
    <location>
        <begin position="9"/>
        <end position="384"/>
    </location>
</feature>
<comment type="caution">
    <text evidence="4">The sequence shown here is derived from an EMBL/GenBank/DDBJ whole genome shotgun (WGS) entry which is preliminary data.</text>
</comment>
<evidence type="ECO:0000313" key="5">
    <source>
        <dbReference type="Proteomes" id="UP000290809"/>
    </source>
</evidence>
<proteinExistence type="inferred from homology"/>
<evidence type="ECO:0000256" key="1">
    <source>
        <dbReference type="PROSITE-ProRule" id="PRU01388"/>
    </source>
</evidence>